<feature type="repeat" description="ANK" evidence="2">
    <location>
        <begin position="640"/>
        <end position="664"/>
    </location>
</feature>
<dbReference type="InterPro" id="IPR027417">
    <property type="entry name" value="P-loop_NTPase"/>
</dbReference>
<reference evidence="5 6" key="1">
    <citation type="journal article" date="2018" name="Front. Microbiol.">
        <title>Genome-Wide Analysis of Corynespora cassiicola Leaf Fall Disease Putative Effectors.</title>
        <authorList>
            <person name="Lopez D."/>
            <person name="Ribeiro S."/>
            <person name="Label P."/>
            <person name="Fumanal B."/>
            <person name="Venisse J.S."/>
            <person name="Kohler A."/>
            <person name="de Oliveira R.R."/>
            <person name="Labutti K."/>
            <person name="Lipzen A."/>
            <person name="Lail K."/>
            <person name="Bauer D."/>
            <person name="Ohm R.A."/>
            <person name="Barry K.W."/>
            <person name="Spatafora J."/>
            <person name="Grigoriev I.V."/>
            <person name="Martin F.M."/>
            <person name="Pujade-Renaud V."/>
        </authorList>
    </citation>
    <scope>NUCLEOTIDE SEQUENCE [LARGE SCALE GENOMIC DNA]</scope>
    <source>
        <strain evidence="5 6">Philippines</strain>
    </source>
</reference>
<evidence type="ECO:0000259" key="4">
    <source>
        <dbReference type="Pfam" id="PF24883"/>
    </source>
</evidence>
<dbReference type="InterPro" id="IPR056884">
    <property type="entry name" value="NPHP3-like_N"/>
</dbReference>
<dbReference type="InterPro" id="IPR054471">
    <property type="entry name" value="GPIID_WHD"/>
</dbReference>
<dbReference type="SMART" id="SM00248">
    <property type="entry name" value="ANK"/>
    <property type="match status" value="3"/>
</dbReference>
<organism evidence="5 6">
    <name type="scientific">Corynespora cassiicola Philippines</name>
    <dbReference type="NCBI Taxonomy" id="1448308"/>
    <lineage>
        <taxon>Eukaryota</taxon>
        <taxon>Fungi</taxon>
        <taxon>Dikarya</taxon>
        <taxon>Ascomycota</taxon>
        <taxon>Pezizomycotina</taxon>
        <taxon>Dothideomycetes</taxon>
        <taxon>Pleosporomycetidae</taxon>
        <taxon>Pleosporales</taxon>
        <taxon>Corynesporascaceae</taxon>
        <taxon>Corynespora</taxon>
    </lineage>
</organism>
<dbReference type="Pfam" id="PF12796">
    <property type="entry name" value="Ank_2"/>
    <property type="match status" value="1"/>
</dbReference>
<dbReference type="AlphaFoldDB" id="A0A2T2P804"/>
<dbReference type="Gene3D" id="3.40.50.300">
    <property type="entry name" value="P-loop containing nucleotide triphosphate hydrolases"/>
    <property type="match status" value="1"/>
</dbReference>
<keyword evidence="2" id="KW-0040">ANK repeat</keyword>
<dbReference type="Pfam" id="PF24883">
    <property type="entry name" value="NPHP3_N"/>
    <property type="match status" value="1"/>
</dbReference>
<dbReference type="Proteomes" id="UP000240883">
    <property type="component" value="Unassembled WGS sequence"/>
</dbReference>
<dbReference type="EMBL" id="KZ678129">
    <property type="protein sequence ID" value="PSN73797.1"/>
    <property type="molecule type" value="Genomic_DNA"/>
</dbReference>
<dbReference type="Pfam" id="PF22939">
    <property type="entry name" value="WHD_GPIID"/>
    <property type="match status" value="1"/>
</dbReference>
<dbReference type="SUPFAM" id="SSF52540">
    <property type="entry name" value="P-loop containing nucleoside triphosphate hydrolases"/>
    <property type="match status" value="1"/>
</dbReference>
<dbReference type="SUPFAM" id="SSF48403">
    <property type="entry name" value="Ankyrin repeat"/>
    <property type="match status" value="1"/>
</dbReference>
<name>A0A2T2P804_CORCC</name>
<feature type="domain" description="Nephrocystin 3-like N-terminal" evidence="4">
    <location>
        <begin position="117"/>
        <end position="282"/>
    </location>
</feature>
<dbReference type="PROSITE" id="PS50088">
    <property type="entry name" value="ANK_REPEAT"/>
    <property type="match status" value="2"/>
</dbReference>
<dbReference type="STRING" id="1448308.A0A2T2P804"/>
<dbReference type="InterPro" id="IPR002110">
    <property type="entry name" value="Ankyrin_rpt"/>
</dbReference>
<dbReference type="OrthoDB" id="195446at2759"/>
<evidence type="ECO:0000256" key="1">
    <source>
        <dbReference type="ARBA" id="ARBA00022737"/>
    </source>
</evidence>
<protein>
    <submittedName>
        <fullName evidence="5">Uncharacterized protein</fullName>
    </submittedName>
</protein>
<keyword evidence="1" id="KW-0677">Repeat</keyword>
<evidence type="ECO:0000259" key="3">
    <source>
        <dbReference type="Pfam" id="PF22939"/>
    </source>
</evidence>
<dbReference type="PANTHER" id="PTHR10039">
    <property type="entry name" value="AMELOGENIN"/>
    <property type="match status" value="1"/>
</dbReference>
<dbReference type="InterPro" id="IPR036770">
    <property type="entry name" value="Ankyrin_rpt-contain_sf"/>
</dbReference>
<dbReference type="Gene3D" id="1.25.40.20">
    <property type="entry name" value="Ankyrin repeat-containing domain"/>
    <property type="match status" value="1"/>
</dbReference>
<feature type="repeat" description="ANK" evidence="2">
    <location>
        <begin position="606"/>
        <end position="630"/>
    </location>
</feature>
<evidence type="ECO:0000313" key="5">
    <source>
        <dbReference type="EMBL" id="PSN73797.1"/>
    </source>
</evidence>
<gene>
    <name evidence="5" type="ORF">BS50DRAFT_597243</name>
</gene>
<proteinExistence type="predicted"/>
<dbReference type="PROSITE" id="PS50297">
    <property type="entry name" value="ANK_REP_REGION"/>
    <property type="match status" value="2"/>
</dbReference>
<evidence type="ECO:0000313" key="6">
    <source>
        <dbReference type="Proteomes" id="UP000240883"/>
    </source>
</evidence>
<sequence length="696" mass="78688">MWSFYDTTSNSTGYEYHDELRVQRWRLSGNKYSKIGSQQTSIGSKLKRIWKRLSIEPEDIRELRSNINVNIALLTAFTGRLTRDNTEDKEQRAVLEWLTPTDFAPQQNDFLKQRQVGSGNWLLDSAEFKSWVETENQTLFCPGIPGAGKTILTSIVVEELFTRFQAKSSHAVAYIYCSFKRQTEQTLEDLLASVLKQLAQATSSLPQSIRSLHDRCRSKKTRASIDDISLVLQSMAAEFSRVFILVDALDECQVNDGCRAKLLSQLSQLQNKSGANLFVTSRFIPDIMERFERDLRLEIRANEHDVQRYIEGHVDELPRFVRRDPDLQREISSGIVKAIDGMFLLAQLHLNSLKGKRAPTAVRDALKKLPTGTESYDCAYSDAMERIEGQLSDEEALAKEALSWITCAKRPLTTTELQHALAIQVGQADFDEENKPDLEDIVSVCAGLVTIDEESGIIRLVHYTTQEYFERTQKQWFPTADFDITAICVTYLSFTVFGSGICLTDSSFEERLRRNPLYDYAAKYWGCHARRSRSQNSNVVDFLLHEMNVEAATQAMLARKLYSHQSDYSQETPRQTTGLHLSAYFGTLGLATIILGCADPDPKNTGGRTPLSCAAGNGHASVVKLLLDTGKVDVDSKDNYGRTPLLWAAEKEHESVVKLLLDTGEVDVDLKDKYYGRTPLSLTLTRRTITAGRRYR</sequence>
<feature type="domain" description="GPI inositol-deacylase winged helix" evidence="3">
    <location>
        <begin position="393"/>
        <end position="472"/>
    </location>
</feature>
<evidence type="ECO:0000256" key="2">
    <source>
        <dbReference type="PROSITE-ProRule" id="PRU00023"/>
    </source>
</evidence>
<keyword evidence="6" id="KW-1185">Reference proteome</keyword>
<accession>A0A2T2P804</accession>
<dbReference type="PANTHER" id="PTHR10039:SF15">
    <property type="entry name" value="NACHT DOMAIN-CONTAINING PROTEIN"/>
    <property type="match status" value="1"/>
</dbReference>